<dbReference type="SUPFAM" id="SSF88659">
    <property type="entry name" value="Sigma3 and sigma4 domains of RNA polymerase sigma factors"/>
    <property type="match status" value="1"/>
</dbReference>
<keyword evidence="2" id="KW-0805">Transcription regulation</keyword>
<keyword evidence="4" id="KW-0238">DNA-binding</keyword>
<evidence type="ECO:0000256" key="2">
    <source>
        <dbReference type="ARBA" id="ARBA00023015"/>
    </source>
</evidence>
<dbReference type="InterPro" id="IPR013324">
    <property type="entry name" value="RNA_pol_sigma_r3/r4-like"/>
</dbReference>
<dbReference type="GO" id="GO:0016987">
    <property type="term" value="F:sigma factor activity"/>
    <property type="evidence" value="ECO:0007669"/>
    <property type="project" value="UniProtKB-KW"/>
</dbReference>
<dbReference type="EMBL" id="UOEL01000004">
    <property type="protein sequence ID" value="VAW09917.1"/>
    <property type="molecule type" value="Genomic_DNA"/>
</dbReference>
<gene>
    <name evidence="8" type="ORF">MNBD_BACTEROID03-106</name>
</gene>
<dbReference type="InterPro" id="IPR013249">
    <property type="entry name" value="RNA_pol_sigma70_r4_t2"/>
</dbReference>
<feature type="domain" description="RNA polymerase sigma factor 70 region 4 type 2" evidence="7">
    <location>
        <begin position="115"/>
        <end position="167"/>
    </location>
</feature>
<dbReference type="SUPFAM" id="SSF88946">
    <property type="entry name" value="Sigma2 domain of RNA polymerase sigma factors"/>
    <property type="match status" value="1"/>
</dbReference>
<dbReference type="CDD" id="cd06171">
    <property type="entry name" value="Sigma70_r4"/>
    <property type="match status" value="1"/>
</dbReference>
<sequence length="178" mass="20745">MFHIDIVEKCKVNDRKAQLKLYKQYCNGMFCVAMRFLNNSDAAEDVLQEAFIRAFQKIHQLKGDVTFGAWLKRIVISKSIDFLKSKHQKSIEIDEGYMHIEVDEDWTIEKETTLKEVRTAINGLPEKYKYVVMMFLIEGYDHSEISQVLNIAETTCRTRLLRGKALLKKTLKNKAYGT</sequence>
<dbReference type="InterPro" id="IPR014284">
    <property type="entry name" value="RNA_pol_sigma-70_dom"/>
</dbReference>
<comment type="similarity">
    <text evidence="1">Belongs to the sigma-70 factor family. ECF subfamily.</text>
</comment>
<evidence type="ECO:0000256" key="1">
    <source>
        <dbReference type="ARBA" id="ARBA00010641"/>
    </source>
</evidence>
<dbReference type="InterPro" id="IPR036388">
    <property type="entry name" value="WH-like_DNA-bd_sf"/>
</dbReference>
<dbReference type="Pfam" id="PF04542">
    <property type="entry name" value="Sigma70_r2"/>
    <property type="match status" value="1"/>
</dbReference>
<name>A0A3B0T973_9ZZZZ</name>
<evidence type="ECO:0000313" key="8">
    <source>
        <dbReference type="EMBL" id="VAW09917.1"/>
    </source>
</evidence>
<evidence type="ECO:0000256" key="5">
    <source>
        <dbReference type="ARBA" id="ARBA00023163"/>
    </source>
</evidence>
<dbReference type="InterPro" id="IPR013325">
    <property type="entry name" value="RNA_pol_sigma_r2"/>
</dbReference>
<evidence type="ECO:0000256" key="4">
    <source>
        <dbReference type="ARBA" id="ARBA00023125"/>
    </source>
</evidence>
<dbReference type="NCBIfam" id="TIGR02937">
    <property type="entry name" value="sigma70-ECF"/>
    <property type="match status" value="1"/>
</dbReference>
<dbReference type="GO" id="GO:0003677">
    <property type="term" value="F:DNA binding"/>
    <property type="evidence" value="ECO:0007669"/>
    <property type="project" value="UniProtKB-KW"/>
</dbReference>
<dbReference type="GO" id="GO:0006352">
    <property type="term" value="P:DNA-templated transcription initiation"/>
    <property type="evidence" value="ECO:0007669"/>
    <property type="project" value="InterPro"/>
</dbReference>
<reference evidence="8" key="1">
    <citation type="submission" date="2018-06" db="EMBL/GenBank/DDBJ databases">
        <authorList>
            <person name="Zhirakovskaya E."/>
        </authorList>
    </citation>
    <scope>NUCLEOTIDE SEQUENCE</scope>
</reference>
<protein>
    <submittedName>
        <fullName evidence="8">RNA polymerase ECF-type sigma factor</fullName>
    </submittedName>
</protein>
<dbReference type="Pfam" id="PF08281">
    <property type="entry name" value="Sigma70_r4_2"/>
    <property type="match status" value="1"/>
</dbReference>
<organism evidence="8">
    <name type="scientific">hydrothermal vent metagenome</name>
    <dbReference type="NCBI Taxonomy" id="652676"/>
    <lineage>
        <taxon>unclassified sequences</taxon>
        <taxon>metagenomes</taxon>
        <taxon>ecological metagenomes</taxon>
    </lineage>
</organism>
<dbReference type="InterPro" id="IPR007627">
    <property type="entry name" value="RNA_pol_sigma70_r2"/>
</dbReference>
<dbReference type="InterPro" id="IPR000838">
    <property type="entry name" value="RNA_pol_sigma70_ECF_CS"/>
</dbReference>
<dbReference type="PANTHER" id="PTHR43133:SF51">
    <property type="entry name" value="RNA POLYMERASE SIGMA FACTOR"/>
    <property type="match status" value="1"/>
</dbReference>
<dbReference type="AlphaFoldDB" id="A0A3B0T973"/>
<evidence type="ECO:0000256" key="3">
    <source>
        <dbReference type="ARBA" id="ARBA00023082"/>
    </source>
</evidence>
<dbReference type="PANTHER" id="PTHR43133">
    <property type="entry name" value="RNA POLYMERASE ECF-TYPE SIGMA FACTO"/>
    <property type="match status" value="1"/>
</dbReference>
<dbReference type="InterPro" id="IPR039425">
    <property type="entry name" value="RNA_pol_sigma-70-like"/>
</dbReference>
<accession>A0A3B0T973</accession>
<dbReference type="Gene3D" id="1.10.1740.10">
    <property type="match status" value="1"/>
</dbReference>
<keyword evidence="3" id="KW-0731">Sigma factor</keyword>
<evidence type="ECO:0000259" key="7">
    <source>
        <dbReference type="Pfam" id="PF08281"/>
    </source>
</evidence>
<proteinExistence type="inferred from homology"/>
<keyword evidence="5" id="KW-0804">Transcription</keyword>
<feature type="domain" description="RNA polymerase sigma-70 region 2" evidence="6">
    <location>
        <begin position="21"/>
        <end position="86"/>
    </location>
</feature>
<evidence type="ECO:0000259" key="6">
    <source>
        <dbReference type="Pfam" id="PF04542"/>
    </source>
</evidence>
<dbReference type="Gene3D" id="1.10.10.10">
    <property type="entry name" value="Winged helix-like DNA-binding domain superfamily/Winged helix DNA-binding domain"/>
    <property type="match status" value="1"/>
</dbReference>
<dbReference type="PROSITE" id="PS01063">
    <property type="entry name" value="SIGMA70_ECF"/>
    <property type="match status" value="1"/>
</dbReference>